<protein>
    <submittedName>
        <fullName evidence="7">Transcriptional regulator, TetR family</fullName>
    </submittedName>
</protein>
<dbReference type="STRING" id="285676.GA0070561_2848"/>
<dbReference type="Gene3D" id="1.10.10.60">
    <property type="entry name" value="Homeodomain-like"/>
    <property type="match status" value="1"/>
</dbReference>
<sequence>MPKARLTPASVTEAAAALVDEVGFDNLSMGLLAERLGVKTPSLYKHVTSQAELAHRIAVLAMTEAGDVIRDAIQGRSGSDALAAGAQAMRTYVREHPGRYAAANATRPTGPDDPFIPASERVLASWAAMLSGYDLDPGQEIHAMRTLRSVLHGFATLEAAGGFQIDASVDESFTWLINFIDQGLRAGVASGSDVAR</sequence>
<proteinExistence type="predicted"/>
<reference evidence="7 8" key="1">
    <citation type="submission" date="2016-06" db="EMBL/GenBank/DDBJ databases">
        <authorList>
            <person name="Kjaerup R.B."/>
            <person name="Dalgaard T.S."/>
            <person name="Juul-Madsen H.R."/>
        </authorList>
    </citation>
    <scope>NUCLEOTIDE SEQUENCE [LARGE SCALE GENOMIC DNA]</scope>
    <source>
        <strain evidence="7 8">DSM 44871</strain>
    </source>
</reference>
<dbReference type="EMBL" id="PXXW01000040">
    <property type="protein sequence ID" value="RAN94357.1"/>
    <property type="molecule type" value="Genomic_DNA"/>
</dbReference>
<dbReference type="EMBL" id="FMCR01000002">
    <property type="protein sequence ID" value="SCE97436.1"/>
    <property type="molecule type" value="Genomic_DNA"/>
</dbReference>
<dbReference type="InterPro" id="IPR001647">
    <property type="entry name" value="HTH_TetR"/>
</dbReference>
<accession>A0A1C4WMD7</accession>
<dbReference type="InterPro" id="IPR025996">
    <property type="entry name" value="MT1864/Rv1816-like_C"/>
</dbReference>
<reference evidence="6 9" key="2">
    <citation type="submission" date="2018-03" db="EMBL/GenBank/DDBJ databases">
        <title>Genomic framework for the identification of Micromonospora saelicesensis and Micromonospora noduli.</title>
        <authorList>
            <person name="Riesco R."/>
            <person name="Trujillo M.E."/>
        </authorList>
    </citation>
    <scope>NUCLEOTIDE SEQUENCE [LARGE SCALE GENOMIC DNA]</scope>
    <source>
        <strain evidence="6 9">GAR05</strain>
    </source>
</reference>
<keyword evidence="9" id="KW-1185">Reference proteome</keyword>
<dbReference type="Gene3D" id="1.10.357.10">
    <property type="entry name" value="Tetracycline Repressor, domain 2"/>
    <property type="match status" value="1"/>
</dbReference>
<evidence type="ECO:0000313" key="8">
    <source>
        <dbReference type="Proteomes" id="UP000198864"/>
    </source>
</evidence>
<dbReference type="RefSeq" id="WP_091399814.1">
    <property type="nucleotide sequence ID" value="NZ_FMCR01000002.1"/>
</dbReference>
<dbReference type="PANTHER" id="PTHR30055">
    <property type="entry name" value="HTH-TYPE TRANSCRIPTIONAL REGULATOR RUTR"/>
    <property type="match status" value="1"/>
</dbReference>
<dbReference type="PANTHER" id="PTHR30055:SF239">
    <property type="entry name" value="TRANSCRIPTIONAL REGULATORY PROTEIN"/>
    <property type="match status" value="1"/>
</dbReference>
<evidence type="ECO:0000256" key="2">
    <source>
        <dbReference type="ARBA" id="ARBA00023125"/>
    </source>
</evidence>
<evidence type="ECO:0000313" key="7">
    <source>
        <dbReference type="EMBL" id="SCE97436.1"/>
    </source>
</evidence>
<organism evidence="7 8">
    <name type="scientific">Micromonospora saelicesensis</name>
    <dbReference type="NCBI Taxonomy" id="285676"/>
    <lineage>
        <taxon>Bacteria</taxon>
        <taxon>Bacillati</taxon>
        <taxon>Actinomycetota</taxon>
        <taxon>Actinomycetes</taxon>
        <taxon>Micromonosporales</taxon>
        <taxon>Micromonosporaceae</taxon>
        <taxon>Micromonospora</taxon>
    </lineage>
</organism>
<keyword evidence="2 4" id="KW-0238">DNA-binding</keyword>
<dbReference type="Proteomes" id="UP000249334">
    <property type="component" value="Unassembled WGS sequence"/>
</dbReference>
<dbReference type="Pfam" id="PF00440">
    <property type="entry name" value="TetR_N"/>
    <property type="match status" value="1"/>
</dbReference>
<dbReference type="Pfam" id="PF13305">
    <property type="entry name" value="TetR_C_33"/>
    <property type="match status" value="1"/>
</dbReference>
<dbReference type="InterPro" id="IPR050109">
    <property type="entry name" value="HTH-type_TetR-like_transc_reg"/>
</dbReference>
<feature type="domain" description="HTH tetR-type" evidence="5">
    <location>
        <begin position="5"/>
        <end position="65"/>
    </location>
</feature>
<keyword evidence="1" id="KW-0805">Transcription regulation</keyword>
<evidence type="ECO:0000256" key="3">
    <source>
        <dbReference type="ARBA" id="ARBA00023163"/>
    </source>
</evidence>
<evidence type="ECO:0000313" key="6">
    <source>
        <dbReference type="EMBL" id="RAN94357.1"/>
    </source>
</evidence>
<dbReference type="PROSITE" id="PS50977">
    <property type="entry name" value="HTH_TETR_2"/>
    <property type="match status" value="1"/>
</dbReference>
<dbReference type="GO" id="GO:0000976">
    <property type="term" value="F:transcription cis-regulatory region binding"/>
    <property type="evidence" value="ECO:0007669"/>
    <property type="project" value="TreeGrafter"/>
</dbReference>
<keyword evidence="3" id="KW-0804">Transcription</keyword>
<dbReference type="SUPFAM" id="SSF48498">
    <property type="entry name" value="Tetracyclin repressor-like, C-terminal domain"/>
    <property type="match status" value="1"/>
</dbReference>
<dbReference type="SUPFAM" id="SSF46689">
    <property type="entry name" value="Homeodomain-like"/>
    <property type="match status" value="1"/>
</dbReference>
<evidence type="ECO:0000256" key="1">
    <source>
        <dbReference type="ARBA" id="ARBA00023015"/>
    </source>
</evidence>
<feature type="DNA-binding region" description="H-T-H motif" evidence="4">
    <location>
        <begin position="28"/>
        <end position="47"/>
    </location>
</feature>
<name>A0A1C4WMD7_9ACTN</name>
<gene>
    <name evidence="7" type="ORF">GA0070561_2848</name>
    <name evidence="6" type="ORF">GAR05_04879</name>
</gene>
<dbReference type="GO" id="GO:0003700">
    <property type="term" value="F:DNA-binding transcription factor activity"/>
    <property type="evidence" value="ECO:0007669"/>
    <property type="project" value="TreeGrafter"/>
</dbReference>
<dbReference type="InterPro" id="IPR009057">
    <property type="entry name" value="Homeodomain-like_sf"/>
</dbReference>
<dbReference type="Proteomes" id="UP000198864">
    <property type="component" value="Unassembled WGS sequence"/>
</dbReference>
<dbReference type="AlphaFoldDB" id="A0A1C4WMD7"/>
<evidence type="ECO:0000313" key="9">
    <source>
        <dbReference type="Proteomes" id="UP000249334"/>
    </source>
</evidence>
<evidence type="ECO:0000256" key="4">
    <source>
        <dbReference type="PROSITE-ProRule" id="PRU00335"/>
    </source>
</evidence>
<dbReference type="PRINTS" id="PR00455">
    <property type="entry name" value="HTHTETR"/>
</dbReference>
<dbReference type="InterPro" id="IPR036271">
    <property type="entry name" value="Tet_transcr_reg_TetR-rel_C_sf"/>
</dbReference>
<evidence type="ECO:0000259" key="5">
    <source>
        <dbReference type="PROSITE" id="PS50977"/>
    </source>
</evidence>